<sequence length="614" mass="68297">MDEDVPPTLAVDGNNVRVFWYNGTSIMYHASADKGANWGGATTALAVDNVIYIAAVSTIKVHYAVLTAKDNTRLGLIEDTGSWAASNSYIWWPFEPTSFDAVTWGQYDDGAAASNDIIAMTCDFPPLTRIRVDGDEIVRNLERVQGIALFRYQNGLWSHHRTFDMIDNVESGLIPARQGLRLTTYDDDEPWIFMTYNRVSGTENYPHKCLAISRSRTGLHWEMPYLIPAYKSGTCAPLVVNGDYCYLVDSTGRKARSIVVGYLDSSNTTKHDLSANVLSIDVTSGDAKNVQVTLANPNGELDDTINATKMWRMFVKLGWYVDDIETNITTTTAFLDTVSQSRIRSISTRADEVQEWDHTQITGDNFAQMDDTAYSGMRNTAAFTGFWETAGGVLILKESENTGIAFNIKTSYVWNGGARCAVQVAATDTDDLGGVIFRALDHENFWYCVYDADNDRLVLAERKENTDTLYGQKTSMGWSISTWYYIDVEYSYNYISVYAGTSPANLALQFQHEVSGVPDGTAFTFDNIPLMEGSQGYYGHGYSEYSPSYPSFPTPPPIDLPTQELLGWGATYDQCPSHVIDMLDGLMQPLSQGRASEPLSDQRHCALVFDIECP</sequence>
<feature type="non-terminal residue" evidence="1">
    <location>
        <position position="614"/>
    </location>
</feature>
<gene>
    <name evidence="1" type="ORF">LCGC14_1891950</name>
</gene>
<dbReference type="AlphaFoldDB" id="A0A0F9FZF3"/>
<name>A0A0F9FZF3_9ZZZZ</name>
<dbReference type="EMBL" id="LAZR01019662">
    <property type="protein sequence ID" value="KKL91713.1"/>
    <property type="molecule type" value="Genomic_DNA"/>
</dbReference>
<comment type="caution">
    <text evidence="1">The sequence shown here is derived from an EMBL/GenBank/DDBJ whole genome shotgun (WGS) entry which is preliminary data.</text>
</comment>
<reference evidence="1" key="1">
    <citation type="journal article" date="2015" name="Nature">
        <title>Complex archaea that bridge the gap between prokaryotes and eukaryotes.</title>
        <authorList>
            <person name="Spang A."/>
            <person name="Saw J.H."/>
            <person name="Jorgensen S.L."/>
            <person name="Zaremba-Niedzwiedzka K."/>
            <person name="Martijn J."/>
            <person name="Lind A.E."/>
            <person name="van Eijk R."/>
            <person name="Schleper C."/>
            <person name="Guy L."/>
            <person name="Ettema T.J."/>
        </authorList>
    </citation>
    <scope>NUCLEOTIDE SEQUENCE</scope>
</reference>
<dbReference type="Gene3D" id="2.60.120.560">
    <property type="entry name" value="Exo-inulinase, domain 1"/>
    <property type="match status" value="1"/>
</dbReference>
<evidence type="ECO:0008006" key="2">
    <source>
        <dbReference type="Google" id="ProtNLM"/>
    </source>
</evidence>
<protein>
    <recommendedName>
        <fullName evidence="2">Sialidase domain-containing protein</fullName>
    </recommendedName>
</protein>
<evidence type="ECO:0000313" key="1">
    <source>
        <dbReference type="EMBL" id="KKL91713.1"/>
    </source>
</evidence>
<organism evidence="1">
    <name type="scientific">marine sediment metagenome</name>
    <dbReference type="NCBI Taxonomy" id="412755"/>
    <lineage>
        <taxon>unclassified sequences</taxon>
        <taxon>metagenomes</taxon>
        <taxon>ecological metagenomes</taxon>
    </lineage>
</organism>
<accession>A0A0F9FZF3</accession>
<proteinExistence type="predicted"/>